<dbReference type="AlphaFoldDB" id="A0A226MWB2"/>
<comment type="caution">
    <text evidence="8">The sequence shown here is derived from an EMBL/GenBank/DDBJ whole genome shotgun (WGS) entry which is preliminary data.</text>
</comment>
<keyword evidence="5" id="KW-0539">Nucleus</keyword>
<evidence type="ECO:0000313" key="8">
    <source>
        <dbReference type="EMBL" id="OXB59410.1"/>
    </source>
</evidence>
<organism evidence="8 9">
    <name type="scientific">Callipepla squamata</name>
    <name type="common">Scaled quail</name>
    <dbReference type="NCBI Taxonomy" id="9009"/>
    <lineage>
        <taxon>Eukaryota</taxon>
        <taxon>Metazoa</taxon>
        <taxon>Chordata</taxon>
        <taxon>Craniata</taxon>
        <taxon>Vertebrata</taxon>
        <taxon>Euteleostomi</taxon>
        <taxon>Archelosauria</taxon>
        <taxon>Archosauria</taxon>
        <taxon>Dinosauria</taxon>
        <taxon>Saurischia</taxon>
        <taxon>Theropoda</taxon>
        <taxon>Coelurosauria</taxon>
        <taxon>Aves</taxon>
        <taxon>Neognathae</taxon>
        <taxon>Galloanserae</taxon>
        <taxon>Galliformes</taxon>
        <taxon>Odontophoridae</taxon>
        <taxon>Callipepla</taxon>
    </lineage>
</organism>
<keyword evidence="9" id="KW-1185">Reference proteome</keyword>
<evidence type="ECO:0000256" key="5">
    <source>
        <dbReference type="ARBA" id="ARBA00023242"/>
    </source>
</evidence>
<dbReference type="InterPro" id="IPR045161">
    <property type="entry name" value="Utp18"/>
</dbReference>
<evidence type="ECO:0000313" key="9">
    <source>
        <dbReference type="Proteomes" id="UP000198323"/>
    </source>
</evidence>
<evidence type="ECO:0000256" key="4">
    <source>
        <dbReference type="ARBA" id="ARBA00022737"/>
    </source>
</evidence>
<dbReference type="PANTHER" id="PTHR18359:SF0">
    <property type="entry name" value="U3 SMALL NUCLEOLAR RNA-ASSOCIATED PROTEIN 18 HOMOLOG"/>
    <property type="match status" value="1"/>
</dbReference>
<dbReference type="InterPro" id="IPR001680">
    <property type="entry name" value="WD40_rpt"/>
</dbReference>
<dbReference type="InterPro" id="IPR015943">
    <property type="entry name" value="WD40/YVTN_repeat-like_dom_sf"/>
</dbReference>
<sequence>MEAAAEEASRRARHLRALERRSAAERELEELVFGDGLGAGQGELLQRLAAPQPSAAQRRSGDSEAENDAERGRPDRAPAWVDEDDEAEERIDMSHRYRRELMKSDAEKILTQKKLKARLEEQFQRAMGGVPAWADIQNRKKSKRASSDSDSDEDDDLLCRTGNFVSSSDSLPRGILEMKSCVPANQERLADGKLSTVQFHPSAQVVLTAGRDRSLSLFQVDGIRNPKIQSIYLESFPIYKARFSADGEQVIATGTHHKMFHVYDMMGGSIIPVHQVREEGEVFIWDVRSRKCLHKFEDEGSLEGKCIAVSKNNQYVACGSASGVVNLYTTDVCLRENHPKPVKAIMNLVTSATCVTFNPTTEILAVASNGADEAVKLMHIPSYTVFSNFPVFRRKQIYLTQSMDFSPRSGFFSIANNKGKALLYSYLYLIKGGNKKFLVGYIGCINN</sequence>
<name>A0A226MWB2_CALSU</name>
<comment type="similarity">
    <text evidence="6">Belongs to the WD repeat UTP18 family.</text>
</comment>
<feature type="region of interest" description="Disordered" evidence="7">
    <location>
        <begin position="134"/>
        <end position="156"/>
    </location>
</feature>
<gene>
    <name evidence="8" type="ORF">ASZ78_009710</name>
</gene>
<dbReference type="InterPro" id="IPR036322">
    <property type="entry name" value="WD40_repeat_dom_sf"/>
</dbReference>
<dbReference type="OrthoDB" id="1935146at2759"/>
<dbReference type="PANTHER" id="PTHR18359">
    <property type="entry name" value="WD-REPEAT PROTEIN-RELATED"/>
    <property type="match status" value="1"/>
</dbReference>
<evidence type="ECO:0000256" key="1">
    <source>
        <dbReference type="ARBA" id="ARBA00004604"/>
    </source>
</evidence>
<evidence type="ECO:0000256" key="3">
    <source>
        <dbReference type="ARBA" id="ARBA00022574"/>
    </source>
</evidence>
<keyword evidence="3" id="KW-0853">WD repeat</keyword>
<reference evidence="8 9" key="1">
    <citation type="submission" date="2016-07" db="EMBL/GenBank/DDBJ databases">
        <title>Disparate Historic Effective Population Sizes Predicted by Modern Levels of Genome Diversity for the Scaled Quail (Callipepla squamata) and the Northern Bobwhite (Colinus virginianus): Inferences from First and Second Generation Draft Genome Assemblies for Sympatric New World Quail.</title>
        <authorList>
            <person name="Oldeschulte D.L."/>
            <person name="Halley Y.A."/>
            <person name="Bhattarai E.K."/>
            <person name="Brashear W.A."/>
            <person name="Hill J."/>
            <person name="Metz R.P."/>
            <person name="Johnson C.D."/>
            <person name="Rollins D."/>
            <person name="Peterson M.J."/>
            <person name="Bickhart D.M."/>
            <person name="Decker J.E."/>
            <person name="Seabury C.M."/>
        </authorList>
    </citation>
    <scope>NUCLEOTIDE SEQUENCE [LARGE SCALE GENOMIC DNA]</scope>
    <source>
        <strain evidence="8 9">Texas</strain>
        <tissue evidence="8">Leg muscle</tissue>
    </source>
</reference>
<comment type="subcellular location">
    <subcellularLocation>
        <location evidence="1">Nucleus</location>
        <location evidence="1">Nucleolus</location>
    </subcellularLocation>
</comment>
<dbReference type="SMART" id="SM00320">
    <property type="entry name" value="WD40"/>
    <property type="match status" value="3"/>
</dbReference>
<proteinExistence type="inferred from homology"/>
<dbReference type="GO" id="GO:0034388">
    <property type="term" value="C:Pwp2p-containing subcomplex of 90S preribosome"/>
    <property type="evidence" value="ECO:0007669"/>
    <property type="project" value="TreeGrafter"/>
</dbReference>
<dbReference type="GO" id="GO:0006364">
    <property type="term" value="P:rRNA processing"/>
    <property type="evidence" value="ECO:0007669"/>
    <property type="project" value="UniProtKB-KW"/>
</dbReference>
<keyword evidence="2" id="KW-0698">rRNA processing</keyword>
<keyword evidence="4" id="KW-0677">Repeat</keyword>
<feature type="region of interest" description="Disordered" evidence="7">
    <location>
        <begin position="49"/>
        <end position="88"/>
    </location>
</feature>
<protein>
    <submittedName>
        <fullName evidence="8">Uncharacterized protein</fullName>
    </submittedName>
</protein>
<feature type="region of interest" description="Disordered" evidence="7">
    <location>
        <begin position="1"/>
        <end position="20"/>
    </location>
</feature>
<dbReference type="Gene3D" id="2.130.10.10">
    <property type="entry name" value="YVTN repeat-like/Quinoprotein amine dehydrogenase"/>
    <property type="match status" value="2"/>
</dbReference>
<evidence type="ECO:0000256" key="7">
    <source>
        <dbReference type="SAM" id="MobiDB-lite"/>
    </source>
</evidence>
<dbReference type="SUPFAM" id="SSF50978">
    <property type="entry name" value="WD40 repeat-like"/>
    <property type="match status" value="1"/>
</dbReference>
<dbReference type="GO" id="GO:0032040">
    <property type="term" value="C:small-subunit processome"/>
    <property type="evidence" value="ECO:0007669"/>
    <property type="project" value="TreeGrafter"/>
</dbReference>
<dbReference type="Proteomes" id="UP000198323">
    <property type="component" value="Unassembled WGS sequence"/>
</dbReference>
<evidence type="ECO:0000256" key="2">
    <source>
        <dbReference type="ARBA" id="ARBA00022552"/>
    </source>
</evidence>
<dbReference type="EMBL" id="MCFN01000392">
    <property type="protein sequence ID" value="OXB59410.1"/>
    <property type="molecule type" value="Genomic_DNA"/>
</dbReference>
<evidence type="ECO:0000256" key="6">
    <source>
        <dbReference type="ARBA" id="ARBA00025767"/>
    </source>
</evidence>
<accession>A0A226MWB2</accession>
<dbReference type="STRING" id="9009.A0A226MWB2"/>